<reference evidence="2 3" key="1">
    <citation type="submission" date="2018-03" db="EMBL/GenBank/DDBJ databases">
        <title>Genomic Encyclopedia of Archaeal and Bacterial Type Strains, Phase II (KMG-II): from individual species to whole genera.</title>
        <authorList>
            <person name="Goeker M."/>
        </authorList>
    </citation>
    <scope>NUCLEOTIDE SEQUENCE [LARGE SCALE GENOMIC DNA]</scope>
    <source>
        <strain evidence="2 3">DSM 100065</strain>
    </source>
</reference>
<keyword evidence="1" id="KW-1133">Transmembrane helix</keyword>
<organism evidence="2 3">
    <name type="scientific">Antricoccus suffuscus</name>
    <dbReference type="NCBI Taxonomy" id="1629062"/>
    <lineage>
        <taxon>Bacteria</taxon>
        <taxon>Bacillati</taxon>
        <taxon>Actinomycetota</taxon>
        <taxon>Actinomycetes</taxon>
        <taxon>Geodermatophilales</taxon>
        <taxon>Antricoccaceae</taxon>
        <taxon>Antricoccus</taxon>
    </lineage>
</organism>
<dbReference type="InterPro" id="IPR021299">
    <property type="entry name" value="DUF2871"/>
</dbReference>
<feature type="transmembrane region" description="Helical" evidence="1">
    <location>
        <begin position="115"/>
        <end position="137"/>
    </location>
</feature>
<name>A0A2T0ZVW8_9ACTN</name>
<keyword evidence="1" id="KW-0472">Membrane</keyword>
<dbReference type="Pfam" id="PF11070">
    <property type="entry name" value="DUF2871"/>
    <property type="match status" value="1"/>
</dbReference>
<keyword evidence="1" id="KW-0812">Transmembrane</keyword>
<dbReference type="InterPro" id="IPR036927">
    <property type="entry name" value="Cyt_c_oxase-like_su1_sf"/>
</dbReference>
<dbReference type="Proteomes" id="UP000237752">
    <property type="component" value="Unassembled WGS sequence"/>
</dbReference>
<accession>A0A2T0ZVW8</accession>
<sequence length="159" mass="17495">MVGWFCPETIDDMKKNYYAALTYMVLGLVAGLYYREFTKARDFTGDTQLSVMHTHLLALGMLVFLIVLALDKLFDLSRTKSFNLFFWFYNAGLVVTVAMMFVHGTMDVLGKDVSGAVPGIAGLGHILLTVGLASFFVSLRSRAFGDKASDESARVAVDA</sequence>
<keyword evidence="3" id="KW-1185">Reference proteome</keyword>
<proteinExistence type="predicted"/>
<dbReference type="Gene3D" id="1.20.210.10">
    <property type="entry name" value="Cytochrome c oxidase-like, subunit I domain"/>
    <property type="match status" value="1"/>
</dbReference>
<comment type="caution">
    <text evidence="2">The sequence shown here is derived from an EMBL/GenBank/DDBJ whole genome shotgun (WGS) entry which is preliminary data.</text>
</comment>
<dbReference type="EMBL" id="PVUE01000016">
    <property type="protein sequence ID" value="PRZ40506.1"/>
    <property type="molecule type" value="Genomic_DNA"/>
</dbReference>
<dbReference type="SUPFAM" id="SSF81442">
    <property type="entry name" value="Cytochrome c oxidase subunit I-like"/>
    <property type="match status" value="1"/>
</dbReference>
<gene>
    <name evidence="2" type="ORF">CLV47_11639</name>
</gene>
<evidence type="ECO:0000313" key="3">
    <source>
        <dbReference type="Proteomes" id="UP000237752"/>
    </source>
</evidence>
<feature type="transmembrane region" description="Helical" evidence="1">
    <location>
        <begin position="17"/>
        <end position="34"/>
    </location>
</feature>
<feature type="transmembrane region" description="Helical" evidence="1">
    <location>
        <begin position="82"/>
        <end position="103"/>
    </location>
</feature>
<dbReference type="AlphaFoldDB" id="A0A2T0ZVW8"/>
<protein>
    <submittedName>
        <fullName evidence="2">Uncharacterized protein DUF2871</fullName>
    </submittedName>
</protein>
<feature type="transmembrane region" description="Helical" evidence="1">
    <location>
        <begin position="54"/>
        <end position="70"/>
    </location>
</feature>
<evidence type="ECO:0000256" key="1">
    <source>
        <dbReference type="SAM" id="Phobius"/>
    </source>
</evidence>
<evidence type="ECO:0000313" key="2">
    <source>
        <dbReference type="EMBL" id="PRZ40506.1"/>
    </source>
</evidence>